<proteinExistence type="predicted"/>
<sequence length="88" mass="10068">MIIVVRSLVRALTAKVLEQIARKINEYGLTDDSDVEEPFQDSGCEYNSESIFHLKVIWSFLPVVLYVNAKGTTKRKLKTICLMMKFLA</sequence>
<dbReference type="AlphaFoldDB" id="A0A9P0KD98"/>
<protein>
    <submittedName>
        <fullName evidence="1">Uncharacterized protein</fullName>
    </submittedName>
</protein>
<dbReference type="EMBL" id="CAKOFQ010006791">
    <property type="protein sequence ID" value="CAH1971893.1"/>
    <property type="molecule type" value="Genomic_DNA"/>
</dbReference>
<name>A0A9P0KD98_ACAOB</name>
<evidence type="ECO:0000313" key="1">
    <source>
        <dbReference type="EMBL" id="CAH1971893.1"/>
    </source>
</evidence>
<dbReference type="Proteomes" id="UP001152888">
    <property type="component" value="Unassembled WGS sequence"/>
</dbReference>
<accession>A0A9P0KD98</accession>
<organism evidence="1 2">
    <name type="scientific">Acanthoscelides obtectus</name>
    <name type="common">Bean weevil</name>
    <name type="synonym">Bruchus obtectus</name>
    <dbReference type="NCBI Taxonomy" id="200917"/>
    <lineage>
        <taxon>Eukaryota</taxon>
        <taxon>Metazoa</taxon>
        <taxon>Ecdysozoa</taxon>
        <taxon>Arthropoda</taxon>
        <taxon>Hexapoda</taxon>
        <taxon>Insecta</taxon>
        <taxon>Pterygota</taxon>
        <taxon>Neoptera</taxon>
        <taxon>Endopterygota</taxon>
        <taxon>Coleoptera</taxon>
        <taxon>Polyphaga</taxon>
        <taxon>Cucujiformia</taxon>
        <taxon>Chrysomeloidea</taxon>
        <taxon>Chrysomelidae</taxon>
        <taxon>Bruchinae</taxon>
        <taxon>Bruchini</taxon>
        <taxon>Acanthoscelides</taxon>
    </lineage>
</organism>
<reference evidence="1" key="1">
    <citation type="submission" date="2022-03" db="EMBL/GenBank/DDBJ databases">
        <authorList>
            <person name="Sayadi A."/>
        </authorList>
    </citation>
    <scope>NUCLEOTIDE SEQUENCE</scope>
</reference>
<comment type="caution">
    <text evidence="1">The sequence shown here is derived from an EMBL/GenBank/DDBJ whole genome shotgun (WGS) entry which is preliminary data.</text>
</comment>
<gene>
    <name evidence="1" type="ORF">ACAOBT_LOCUS9676</name>
</gene>
<evidence type="ECO:0000313" key="2">
    <source>
        <dbReference type="Proteomes" id="UP001152888"/>
    </source>
</evidence>
<keyword evidence="2" id="KW-1185">Reference proteome</keyword>